<name>A0A1B7YAU7_COLHI</name>
<dbReference type="KEGG" id="chig:CH63R_07892"/>
<sequence>MPISLHGYRLVPGMSHYVALCFNLICQPDEDNRIDTFLDNTPNNSDFMSPYPTKEQLKSIGDGCSENQYKQKA</sequence>
<dbReference type="Proteomes" id="UP000092177">
    <property type="component" value="Chromosome 5"/>
</dbReference>
<accession>A0A1B7YAU7</accession>
<gene>
    <name evidence="1" type="ORF">CH63R_07892</name>
</gene>
<proteinExistence type="predicted"/>
<comment type="caution">
    <text evidence="1">The sequence shown here is derived from an EMBL/GenBank/DDBJ whole genome shotgun (WGS) entry which is preliminary data.</text>
</comment>
<dbReference type="RefSeq" id="XP_018157644.1">
    <property type="nucleotide sequence ID" value="XM_018302866.1"/>
</dbReference>
<evidence type="ECO:0000313" key="2">
    <source>
        <dbReference type="Proteomes" id="UP000092177"/>
    </source>
</evidence>
<dbReference type="AlphaFoldDB" id="A0A1B7YAU7"/>
<organism evidence="1 2">
    <name type="scientific">Colletotrichum higginsianum (strain IMI 349063)</name>
    <name type="common">Crucifer anthracnose fungus</name>
    <dbReference type="NCBI Taxonomy" id="759273"/>
    <lineage>
        <taxon>Eukaryota</taxon>
        <taxon>Fungi</taxon>
        <taxon>Dikarya</taxon>
        <taxon>Ascomycota</taxon>
        <taxon>Pezizomycotina</taxon>
        <taxon>Sordariomycetes</taxon>
        <taxon>Hypocreomycetidae</taxon>
        <taxon>Glomerellales</taxon>
        <taxon>Glomerellaceae</taxon>
        <taxon>Colletotrichum</taxon>
        <taxon>Colletotrichum destructivum species complex</taxon>
    </lineage>
</organism>
<keyword evidence="2" id="KW-1185">Reference proteome</keyword>
<dbReference type="VEuPathDB" id="FungiDB:CH63R_07892"/>
<protein>
    <submittedName>
        <fullName evidence="1">Uncharacterized protein</fullName>
    </submittedName>
</protein>
<dbReference type="EMBL" id="LTAN01000005">
    <property type="protein sequence ID" value="OBR09127.1"/>
    <property type="molecule type" value="Genomic_DNA"/>
</dbReference>
<reference evidence="2" key="1">
    <citation type="journal article" date="2017" name="BMC Genomics">
        <title>Gapless genome assembly of Colletotrichum higginsianum reveals chromosome structure and association of transposable elements with secondary metabolite gene clusters.</title>
        <authorList>
            <person name="Dallery J.-F."/>
            <person name="Lapalu N."/>
            <person name="Zampounis A."/>
            <person name="Pigne S."/>
            <person name="Luyten I."/>
            <person name="Amselem J."/>
            <person name="Wittenberg A.H.J."/>
            <person name="Zhou S."/>
            <person name="de Queiroz M.V."/>
            <person name="Robin G.P."/>
            <person name="Auger A."/>
            <person name="Hainaut M."/>
            <person name="Henrissat B."/>
            <person name="Kim K.-T."/>
            <person name="Lee Y.-H."/>
            <person name="Lespinet O."/>
            <person name="Schwartz D.C."/>
            <person name="Thon M.R."/>
            <person name="O'Connell R.J."/>
        </authorList>
    </citation>
    <scope>NUCLEOTIDE SEQUENCE [LARGE SCALE GENOMIC DNA]</scope>
    <source>
        <strain evidence="2">IMI 349063</strain>
    </source>
</reference>
<evidence type="ECO:0000313" key="1">
    <source>
        <dbReference type="EMBL" id="OBR09127.1"/>
    </source>
</evidence>
<dbReference type="GeneID" id="28866973"/>